<proteinExistence type="predicted"/>
<evidence type="ECO:0000313" key="2">
    <source>
        <dbReference type="Proteomes" id="UP000308768"/>
    </source>
</evidence>
<accession>A0A4U0XIT5</accession>
<dbReference type="OrthoDB" id="4351247at2759"/>
<evidence type="ECO:0000313" key="1">
    <source>
        <dbReference type="EMBL" id="TKA76076.1"/>
    </source>
</evidence>
<dbReference type="AlphaFoldDB" id="A0A4U0XIT5"/>
<dbReference type="EMBL" id="NAJN01000256">
    <property type="protein sequence ID" value="TKA76076.1"/>
    <property type="molecule type" value="Genomic_DNA"/>
</dbReference>
<organism evidence="1 2">
    <name type="scientific">Cryomyces minteri</name>
    <dbReference type="NCBI Taxonomy" id="331657"/>
    <lineage>
        <taxon>Eukaryota</taxon>
        <taxon>Fungi</taxon>
        <taxon>Dikarya</taxon>
        <taxon>Ascomycota</taxon>
        <taxon>Pezizomycotina</taxon>
        <taxon>Dothideomycetes</taxon>
        <taxon>Dothideomycetes incertae sedis</taxon>
        <taxon>Cryomyces</taxon>
    </lineage>
</organism>
<dbReference type="Proteomes" id="UP000308768">
    <property type="component" value="Unassembled WGS sequence"/>
</dbReference>
<keyword evidence="2" id="KW-1185">Reference proteome</keyword>
<gene>
    <name evidence="1" type="ORF">B0A49_03005</name>
</gene>
<reference evidence="1 2" key="1">
    <citation type="submission" date="2017-03" db="EMBL/GenBank/DDBJ databases">
        <title>Genomes of endolithic fungi from Antarctica.</title>
        <authorList>
            <person name="Coleine C."/>
            <person name="Masonjones S."/>
            <person name="Stajich J.E."/>
        </authorList>
    </citation>
    <scope>NUCLEOTIDE SEQUENCE [LARGE SCALE GENOMIC DNA]</scope>
    <source>
        <strain evidence="1 2">CCFEE 5187</strain>
    </source>
</reference>
<protein>
    <submittedName>
        <fullName evidence="1">Uncharacterized protein</fullName>
    </submittedName>
</protein>
<sequence>MQVTILSDKLPSLSADEFQREFRVRHADETRKLAESLESDATSYVAAQPGAVRLVTVIYPLSGTSKDYFSGQWGFHAESFGTICPHYQRNICLDLTKEKIDKVLEQTQFSSAEPILQGGYEEMVFPDAKTAQEFLDKYSKQMQLSYAKFCSAESFCIGLDSVIPYSEGDRGVKQIVLGRVVSVALGLGLVP</sequence>
<name>A0A4U0XIT5_9PEZI</name>
<comment type="caution">
    <text evidence="1">The sequence shown here is derived from an EMBL/GenBank/DDBJ whole genome shotgun (WGS) entry which is preliminary data.</text>
</comment>